<organism evidence="10 11">
    <name type="scientific">Microbacter margulisiae</name>
    <dbReference type="NCBI Taxonomy" id="1350067"/>
    <lineage>
        <taxon>Bacteria</taxon>
        <taxon>Pseudomonadati</taxon>
        <taxon>Bacteroidota</taxon>
        <taxon>Bacteroidia</taxon>
        <taxon>Bacteroidales</taxon>
        <taxon>Porphyromonadaceae</taxon>
        <taxon>Microbacter</taxon>
    </lineage>
</organism>
<keyword evidence="11" id="KW-1185">Reference proteome</keyword>
<dbReference type="InterPro" id="IPR000537">
    <property type="entry name" value="UbiA_prenyltransferase"/>
</dbReference>
<evidence type="ECO:0000256" key="5">
    <source>
        <dbReference type="ARBA" id="ARBA00022692"/>
    </source>
</evidence>
<comment type="subcellular location">
    <subcellularLocation>
        <location evidence="8">Cell membrane</location>
        <topology evidence="8">Multi-pass membrane protein</topology>
    </subcellularLocation>
    <subcellularLocation>
        <location evidence="1">Membrane</location>
        <topology evidence="1">Multi-pass membrane protein</topology>
    </subcellularLocation>
</comment>
<keyword evidence="4 8" id="KW-0808">Transferase</keyword>
<keyword evidence="5 8" id="KW-0812">Transmembrane</keyword>
<comment type="catalytic activity">
    <reaction evidence="8">
        <text>an all-trans-polyprenyl diphosphate + 1,4-dihydroxy-2-naphthoate + H(+) = a 2-demethylmenaquinol + CO2 + diphosphate</text>
        <dbReference type="Rhea" id="RHEA:26478"/>
        <dbReference type="Rhea" id="RHEA-COMP:9563"/>
        <dbReference type="Rhea" id="RHEA-COMP:9564"/>
        <dbReference type="ChEBI" id="CHEBI:11173"/>
        <dbReference type="ChEBI" id="CHEBI:15378"/>
        <dbReference type="ChEBI" id="CHEBI:16526"/>
        <dbReference type="ChEBI" id="CHEBI:33019"/>
        <dbReference type="ChEBI" id="CHEBI:55437"/>
        <dbReference type="ChEBI" id="CHEBI:58914"/>
        <dbReference type="EC" id="2.5.1.74"/>
    </reaction>
</comment>
<dbReference type="HAMAP" id="MF_01937">
    <property type="entry name" value="MenA_1"/>
    <property type="match status" value="1"/>
</dbReference>
<name>A0A7W5H0F9_9PORP</name>
<dbReference type="InterPro" id="IPR026046">
    <property type="entry name" value="UBIAD1"/>
</dbReference>
<evidence type="ECO:0000256" key="6">
    <source>
        <dbReference type="ARBA" id="ARBA00022989"/>
    </source>
</evidence>
<dbReference type="AlphaFoldDB" id="A0A7W5H0F9"/>
<feature type="transmembrane region" description="Helical" evidence="8">
    <location>
        <begin position="42"/>
        <end position="59"/>
    </location>
</feature>
<dbReference type="UniPathway" id="UPA00079">
    <property type="reaction ID" value="UER00168"/>
</dbReference>
<keyword evidence="6 8" id="KW-1133">Transmembrane helix</keyword>
<dbReference type="GO" id="GO:0005886">
    <property type="term" value="C:plasma membrane"/>
    <property type="evidence" value="ECO:0007669"/>
    <property type="project" value="UniProtKB-SubCell"/>
</dbReference>
<evidence type="ECO:0000313" key="11">
    <source>
        <dbReference type="Proteomes" id="UP000544222"/>
    </source>
</evidence>
<dbReference type="PANTHER" id="PTHR13929">
    <property type="entry name" value="1,4-DIHYDROXY-2-NAPHTHOATE OCTAPRENYLTRANSFERASE"/>
    <property type="match status" value="1"/>
</dbReference>
<dbReference type="GO" id="GO:0046428">
    <property type="term" value="F:1,4-dihydroxy-2-naphthoate polyprenyltransferase activity"/>
    <property type="evidence" value="ECO:0007669"/>
    <property type="project" value="UniProtKB-UniRule"/>
</dbReference>
<comment type="similarity">
    <text evidence="8">Belongs to the MenA family. Type 1 subfamily.</text>
</comment>
<reference evidence="10 11" key="1">
    <citation type="submission" date="2020-08" db="EMBL/GenBank/DDBJ databases">
        <title>Genomic Encyclopedia of Type Strains, Phase IV (KMG-IV): sequencing the most valuable type-strain genomes for metagenomic binning, comparative biology and taxonomic classification.</title>
        <authorList>
            <person name="Goeker M."/>
        </authorList>
    </citation>
    <scope>NUCLEOTIDE SEQUENCE [LARGE SCALE GENOMIC DNA]</scope>
    <source>
        <strain evidence="10 11">DSM 27471</strain>
    </source>
</reference>
<evidence type="ECO:0000313" key="10">
    <source>
        <dbReference type="EMBL" id="MBB3186513.1"/>
    </source>
</evidence>
<accession>A0A7W5H0F9</accession>
<feature type="transmembrane region" description="Helical" evidence="8">
    <location>
        <begin position="237"/>
        <end position="254"/>
    </location>
</feature>
<evidence type="ECO:0000256" key="9">
    <source>
        <dbReference type="NCBIfam" id="TIGR00751"/>
    </source>
</evidence>
<dbReference type="EC" id="2.5.1.74" evidence="8 9"/>
<dbReference type="GO" id="GO:0009234">
    <property type="term" value="P:menaquinone biosynthetic process"/>
    <property type="evidence" value="ECO:0007669"/>
    <property type="project" value="UniProtKB-UniRule"/>
</dbReference>
<dbReference type="Pfam" id="PF01040">
    <property type="entry name" value="UbiA"/>
    <property type="match status" value="1"/>
</dbReference>
<protein>
    <recommendedName>
        <fullName evidence="8 9">1,4-dihydroxy-2-naphthoate octaprenyltransferase</fullName>
        <shortName evidence="8">DHNA-octaprenyltransferase</shortName>
        <ecNumber evidence="8 9">2.5.1.74</ecNumber>
    </recommendedName>
</protein>
<comment type="function">
    <text evidence="8">Conversion of 1,4-dihydroxy-2-naphthoate (DHNA) to demethylmenaquinone (DMK).</text>
</comment>
<dbReference type="CDD" id="cd13962">
    <property type="entry name" value="PT_UbiA_UBIAD1"/>
    <property type="match status" value="1"/>
</dbReference>
<evidence type="ECO:0000256" key="2">
    <source>
        <dbReference type="ARBA" id="ARBA00022428"/>
    </source>
</evidence>
<comment type="pathway">
    <text evidence="8">Quinol/quinone metabolism; menaquinone biosynthesis; menaquinol from 1,4-dihydroxy-2-naphthoate: step 1/2.</text>
</comment>
<dbReference type="RefSeq" id="WP_183412403.1">
    <property type="nucleotide sequence ID" value="NZ_JACHYB010000001.1"/>
</dbReference>
<sequence>MIKQFIKWFHIIRPGTLSAAAAPVFVGSIVAAQEHAFELSTVVVVFIAAIAIQIASNLINDYYDYKKGSDKENRLGPRRAISEGTVTPKAMKLAIGVDVIIALLAGFYLAALGGLPIIIIGLLALFFAWLYTATPYSLSYLGIADLFVLLFFGPIASAGTTYLLTDTFSETSIWLGLINGTISMAILTVNNLRDIDNDRKAGKKSLIVRFGKRFGEYEYLLLYLLAIPFLWMAESSFVLSYLIVLVGFFLFLKLRKTTGKQYNKMLIFTGLSNLLFVIFLLLDVILFG</sequence>
<comment type="caution">
    <text evidence="10">The sequence shown here is derived from an EMBL/GenBank/DDBJ whole genome shotgun (WGS) entry which is preliminary data.</text>
</comment>
<dbReference type="InterPro" id="IPR004657">
    <property type="entry name" value="MenA"/>
</dbReference>
<dbReference type="NCBIfam" id="TIGR00751">
    <property type="entry name" value="menA"/>
    <property type="match status" value="1"/>
</dbReference>
<feature type="transmembrane region" description="Helical" evidence="8">
    <location>
        <begin position="93"/>
        <end position="111"/>
    </location>
</feature>
<gene>
    <name evidence="8" type="primary">menA</name>
    <name evidence="10" type="ORF">FHX64_000676</name>
</gene>
<keyword evidence="7 8" id="KW-0472">Membrane</keyword>
<keyword evidence="3 8" id="KW-1003">Cell membrane</keyword>
<dbReference type="PIRSF" id="PIRSF005355">
    <property type="entry name" value="UBIAD1"/>
    <property type="match status" value="1"/>
</dbReference>
<evidence type="ECO:0000256" key="7">
    <source>
        <dbReference type="ARBA" id="ARBA00023136"/>
    </source>
</evidence>
<dbReference type="GO" id="GO:0042371">
    <property type="term" value="P:vitamin K biosynthetic process"/>
    <property type="evidence" value="ECO:0007669"/>
    <property type="project" value="TreeGrafter"/>
</dbReference>
<dbReference type="Proteomes" id="UP000544222">
    <property type="component" value="Unassembled WGS sequence"/>
</dbReference>
<feature type="transmembrane region" description="Helical" evidence="8">
    <location>
        <begin position="171"/>
        <end position="193"/>
    </location>
</feature>
<evidence type="ECO:0000256" key="4">
    <source>
        <dbReference type="ARBA" id="ARBA00022679"/>
    </source>
</evidence>
<evidence type="ECO:0000256" key="8">
    <source>
        <dbReference type="HAMAP-Rule" id="MF_01937"/>
    </source>
</evidence>
<dbReference type="EMBL" id="JACHYB010000001">
    <property type="protein sequence ID" value="MBB3186513.1"/>
    <property type="molecule type" value="Genomic_DNA"/>
</dbReference>
<dbReference type="InterPro" id="IPR044878">
    <property type="entry name" value="UbiA_sf"/>
</dbReference>
<dbReference type="PANTHER" id="PTHR13929:SF0">
    <property type="entry name" value="UBIA PRENYLTRANSFERASE DOMAIN-CONTAINING PROTEIN 1"/>
    <property type="match status" value="1"/>
</dbReference>
<dbReference type="Gene3D" id="1.20.120.1780">
    <property type="entry name" value="UbiA prenyltransferase"/>
    <property type="match status" value="1"/>
</dbReference>
<proteinExistence type="inferred from homology"/>
<feature type="transmembrane region" description="Helical" evidence="8">
    <location>
        <begin position="146"/>
        <end position="165"/>
    </location>
</feature>
<keyword evidence="2 8" id="KW-0474">Menaquinone biosynthesis</keyword>
<dbReference type="Gene3D" id="1.10.357.140">
    <property type="entry name" value="UbiA prenyltransferase"/>
    <property type="match status" value="1"/>
</dbReference>
<evidence type="ECO:0000256" key="1">
    <source>
        <dbReference type="ARBA" id="ARBA00004141"/>
    </source>
</evidence>
<evidence type="ECO:0000256" key="3">
    <source>
        <dbReference type="ARBA" id="ARBA00022475"/>
    </source>
</evidence>
<feature type="transmembrane region" description="Helical" evidence="8">
    <location>
        <begin position="266"/>
        <end position="287"/>
    </location>
</feature>